<dbReference type="EMBL" id="VFOS01000003">
    <property type="protein sequence ID" value="TQL58600.1"/>
    <property type="molecule type" value="Genomic_DNA"/>
</dbReference>
<keyword evidence="1" id="KW-1133">Transmembrane helix</keyword>
<dbReference type="RefSeq" id="WP_142121635.1">
    <property type="nucleotide sequence ID" value="NZ_BAAASV010000002.1"/>
</dbReference>
<organism evidence="2 3">
    <name type="scientific">Rarobacter faecitabidus</name>
    <dbReference type="NCBI Taxonomy" id="13243"/>
    <lineage>
        <taxon>Bacteria</taxon>
        <taxon>Bacillati</taxon>
        <taxon>Actinomycetota</taxon>
        <taxon>Actinomycetes</taxon>
        <taxon>Micrococcales</taxon>
        <taxon>Rarobacteraceae</taxon>
        <taxon>Rarobacter</taxon>
    </lineage>
</organism>
<dbReference type="AlphaFoldDB" id="A0A542ZEA4"/>
<protein>
    <submittedName>
        <fullName evidence="2">Uncharacterized protein</fullName>
    </submittedName>
</protein>
<accession>A0A542ZEA4</accession>
<dbReference type="Proteomes" id="UP000315389">
    <property type="component" value="Unassembled WGS sequence"/>
</dbReference>
<name>A0A542ZEA4_RARFA</name>
<keyword evidence="1" id="KW-0472">Membrane</keyword>
<reference evidence="2 3" key="1">
    <citation type="submission" date="2019-06" db="EMBL/GenBank/DDBJ databases">
        <title>Sequencing the genomes of 1000 actinobacteria strains.</title>
        <authorList>
            <person name="Klenk H.-P."/>
        </authorList>
    </citation>
    <scope>NUCLEOTIDE SEQUENCE [LARGE SCALE GENOMIC DNA]</scope>
    <source>
        <strain evidence="2 3">DSM 4813</strain>
    </source>
</reference>
<keyword evidence="1" id="KW-0812">Transmembrane</keyword>
<evidence type="ECO:0000256" key="1">
    <source>
        <dbReference type="SAM" id="Phobius"/>
    </source>
</evidence>
<sequence>MSDELNIDQQDVPDRRGAPIANVRRAPRLGRFVVSGAAAGIVLGVLASVLASLILDHDQNLGFVIIMTALAGVIVGGLLGAYLAVRADRKSTPTS</sequence>
<feature type="transmembrane region" description="Helical" evidence="1">
    <location>
        <begin position="32"/>
        <end position="55"/>
    </location>
</feature>
<evidence type="ECO:0000313" key="3">
    <source>
        <dbReference type="Proteomes" id="UP000315389"/>
    </source>
</evidence>
<gene>
    <name evidence="2" type="ORF">FB461_2018</name>
</gene>
<feature type="transmembrane region" description="Helical" evidence="1">
    <location>
        <begin position="61"/>
        <end position="85"/>
    </location>
</feature>
<comment type="caution">
    <text evidence="2">The sequence shown here is derived from an EMBL/GenBank/DDBJ whole genome shotgun (WGS) entry which is preliminary data.</text>
</comment>
<evidence type="ECO:0000313" key="2">
    <source>
        <dbReference type="EMBL" id="TQL58600.1"/>
    </source>
</evidence>
<keyword evidence="3" id="KW-1185">Reference proteome</keyword>
<proteinExistence type="predicted"/>